<dbReference type="Proteomes" id="UP000465302">
    <property type="component" value="Unassembled WGS sequence"/>
</dbReference>
<sequence length="71" mass="7443">MRFSLKVALLGACAVTASLVDTAVATADDYIDFGPNQAACQSAARQANAIGNSYSYCYQTGPGHYSLYLAD</sequence>
<feature type="signal peptide" evidence="1">
    <location>
        <begin position="1"/>
        <end position="27"/>
    </location>
</feature>
<feature type="chain" id="PRO_5029614252" description="DUF732 domain-containing protein" evidence="1">
    <location>
        <begin position="28"/>
        <end position="71"/>
    </location>
</feature>
<gene>
    <name evidence="2" type="ORF">MAGR_65940</name>
</gene>
<accession>A0A7I9WBP9</accession>
<evidence type="ECO:0008006" key="4">
    <source>
        <dbReference type="Google" id="ProtNLM"/>
    </source>
</evidence>
<dbReference type="AlphaFoldDB" id="A0A7I9WBP9"/>
<evidence type="ECO:0000256" key="1">
    <source>
        <dbReference type="SAM" id="SignalP"/>
    </source>
</evidence>
<organism evidence="2 3">
    <name type="scientific">Mycolicibacterium agri</name>
    <name type="common">Mycobacterium agri</name>
    <dbReference type="NCBI Taxonomy" id="36811"/>
    <lineage>
        <taxon>Bacteria</taxon>
        <taxon>Bacillati</taxon>
        <taxon>Actinomycetota</taxon>
        <taxon>Actinomycetes</taxon>
        <taxon>Mycobacteriales</taxon>
        <taxon>Mycobacteriaceae</taxon>
        <taxon>Mycolicibacterium</taxon>
    </lineage>
</organism>
<keyword evidence="1" id="KW-0732">Signal</keyword>
<protein>
    <recommendedName>
        <fullName evidence="4">DUF732 domain-containing protein</fullName>
    </recommendedName>
</protein>
<proteinExistence type="predicted"/>
<name>A0A7I9WBP9_MYCAG</name>
<dbReference type="EMBL" id="BLKS01000003">
    <property type="protein sequence ID" value="GFG55153.1"/>
    <property type="molecule type" value="Genomic_DNA"/>
</dbReference>
<evidence type="ECO:0000313" key="3">
    <source>
        <dbReference type="Proteomes" id="UP000465302"/>
    </source>
</evidence>
<evidence type="ECO:0000313" key="2">
    <source>
        <dbReference type="EMBL" id="GFG55153.1"/>
    </source>
</evidence>
<reference evidence="2 3" key="1">
    <citation type="journal article" date="2019" name="Emerg. Microbes Infect.">
        <title>Comprehensive subspecies identification of 175 nontuberculous mycobacteria species based on 7547 genomic profiles.</title>
        <authorList>
            <person name="Matsumoto Y."/>
            <person name="Kinjo T."/>
            <person name="Motooka D."/>
            <person name="Nabeya D."/>
            <person name="Jung N."/>
            <person name="Uechi K."/>
            <person name="Horii T."/>
            <person name="Iida T."/>
            <person name="Fujita J."/>
            <person name="Nakamura S."/>
        </authorList>
    </citation>
    <scope>NUCLEOTIDE SEQUENCE [LARGE SCALE GENOMIC DNA]</scope>
    <source>
        <strain evidence="2 3">JCM 6377</strain>
    </source>
</reference>
<comment type="caution">
    <text evidence="2">The sequence shown here is derived from an EMBL/GenBank/DDBJ whole genome shotgun (WGS) entry which is preliminary data.</text>
</comment>